<accession>A0ABW5DPN0</accession>
<gene>
    <name evidence="8" type="primary">glp</name>
    <name evidence="8" type="ORF">ACFSM5_00075</name>
</gene>
<keyword evidence="9" id="KW-1185">Reference proteome</keyword>
<evidence type="ECO:0000256" key="4">
    <source>
        <dbReference type="ARBA" id="ARBA00023150"/>
    </source>
</evidence>
<evidence type="ECO:0000256" key="2">
    <source>
        <dbReference type="ARBA" id="ARBA00005046"/>
    </source>
</evidence>
<keyword evidence="6" id="KW-0460">Magnesium</keyword>
<dbReference type="InterPro" id="IPR001453">
    <property type="entry name" value="MoaB/Mog_dom"/>
</dbReference>
<dbReference type="InterPro" id="IPR005110">
    <property type="entry name" value="MoeA_linker/N"/>
</dbReference>
<protein>
    <recommendedName>
        <fullName evidence="6">Molybdopterin molybdenumtransferase</fullName>
        <ecNumber evidence="6">2.10.1.1</ecNumber>
    </recommendedName>
</protein>
<evidence type="ECO:0000259" key="7">
    <source>
        <dbReference type="SMART" id="SM00852"/>
    </source>
</evidence>
<dbReference type="InterPro" id="IPR005111">
    <property type="entry name" value="MoeA_C_domain_IV"/>
</dbReference>
<proteinExistence type="inferred from homology"/>
<evidence type="ECO:0000256" key="6">
    <source>
        <dbReference type="RuleBase" id="RU365090"/>
    </source>
</evidence>
<keyword evidence="6" id="KW-0808">Transferase</keyword>
<keyword evidence="6" id="KW-0500">Molybdenum</keyword>
<dbReference type="InterPro" id="IPR036425">
    <property type="entry name" value="MoaB/Mog-like_dom_sf"/>
</dbReference>
<dbReference type="Gene3D" id="2.170.190.11">
    <property type="entry name" value="Molybdopterin biosynthesis moea protein, domain 3"/>
    <property type="match status" value="1"/>
</dbReference>
<evidence type="ECO:0000256" key="1">
    <source>
        <dbReference type="ARBA" id="ARBA00002901"/>
    </source>
</evidence>
<keyword evidence="6" id="KW-0479">Metal-binding</keyword>
<comment type="pathway">
    <text evidence="2 6">Cofactor biosynthesis; molybdopterin biosynthesis.</text>
</comment>
<comment type="function">
    <text evidence="1 6">Catalyzes the insertion of molybdate into adenylated molybdopterin with the concomitant release of AMP.</text>
</comment>
<reference evidence="9" key="1">
    <citation type="journal article" date="2019" name="Int. J. Syst. Evol. Microbiol.">
        <title>The Global Catalogue of Microorganisms (GCM) 10K type strain sequencing project: providing services to taxonomists for standard genome sequencing and annotation.</title>
        <authorList>
            <consortium name="The Broad Institute Genomics Platform"/>
            <consortium name="The Broad Institute Genome Sequencing Center for Infectious Disease"/>
            <person name="Wu L."/>
            <person name="Ma J."/>
        </authorList>
    </citation>
    <scope>NUCLEOTIDE SEQUENCE [LARGE SCALE GENOMIC DNA]</scope>
    <source>
        <strain evidence="9">CGMCC 1.19062</strain>
    </source>
</reference>
<dbReference type="EMBL" id="JBHUIP010000001">
    <property type="protein sequence ID" value="MFD2261265.1"/>
    <property type="molecule type" value="Genomic_DNA"/>
</dbReference>
<keyword evidence="4 6" id="KW-0501">Molybdenum cofactor biosynthesis</keyword>
<feature type="domain" description="MoaB/Mog" evidence="7">
    <location>
        <begin position="178"/>
        <end position="315"/>
    </location>
</feature>
<dbReference type="Pfam" id="PF03453">
    <property type="entry name" value="MoeA_N"/>
    <property type="match status" value="1"/>
</dbReference>
<evidence type="ECO:0000256" key="3">
    <source>
        <dbReference type="ARBA" id="ARBA00010763"/>
    </source>
</evidence>
<evidence type="ECO:0000313" key="9">
    <source>
        <dbReference type="Proteomes" id="UP001597295"/>
    </source>
</evidence>
<comment type="caution">
    <text evidence="8">The sequence shown here is derived from an EMBL/GenBank/DDBJ whole genome shotgun (WGS) entry which is preliminary data.</text>
</comment>
<dbReference type="PANTHER" id="PTHR10192">
    <property type="entry name" value="MOLYBDOPTERIN BIOSYNTHESIS PROTEIN"/>
    <property type="match status" value="1"/>
</dbReference>
<dbReference type="Pfam" id="PF03454">
    <property type="entry name" value="MoeA_C"/>
    <property type="match status" value="1"/>
</dbReference>
<dbReference type="EC" id="2.10.1.1" evidence="6"/>
<dbReference type="InterPro" id="IPR036688">
    <property type="entry name" value="MoeA_C_domain_IV_sf"/>
</dbReference>
<comment type="cofactor">
    <cofactor evidence="6">
        <name>Mg(2+)</name>
        <dbReference type="ChEBI" id="CHEBI:18420"/>
    </cofactor>
</comment>
<dbReference type="InterPro" id="IPR036135">
    <property type="entry name" value="MoeA_linker/N_sf"/>
</dbReference>
<name>A0ABW5DPN0_9PROT</name>
<dbReference type="Pfam" id="PF00994">
    <property type="entry name" value="MoCF_biosynth"/>
    <property type="match status" value="1"/>
</dbReference>
<dbReference type="InterPro" id="IPR038987">
    <property type="entry name" value="MoeA-like"/>
</dbReference>
<dbReference type="InterPro" id="IPR008284">
    <property type="entry name" value="MoCF_biosynth_CS"/>
</dbReference>
<dbReference type="Proteomes" id="UP001597295">
    <property type="component" value="Unassembled WGS sequence"/>
</dbReference>
<dbReference type="NCBIfam" id="NF045515">
    <property type="entry name" value="Glp_gephyrin"/>
    <property type="match status" value="1"/>
</dbReference>
<dbReference type="PANTHER" id="PTHR10192:SF5">
    <property type="entry name" value="GEPHYRIN"/>
    <property type="match status" value="1"/>
</dbReference>
<sequence length="402" mass="41763">MLPVADAQSQLLARIARQSPLAAEDIALTEAAGRVLAEDLLARVSQPPADVSAMDGWALRGDDIASLPARLKPVAAVAAGHPVDTEITPGTCARIFTGAPLPPGADTVVLQEDCTILEDGSVEITDGRPGRHVRKFGLDFQAGGTVLQAGRTLTARDVGLAAASGHPWLRVHRRPRVALLATGDEVVRPGDPLAPGQIVSANSYMLAALVRAAGGDPIILGIARDEDADVRRLAAAAKGCDILVTTGGASVGEHDRVQAALGEIGLTLDFWKIAMRPGKPLMIGGLGDMVLIGLPGNPVSAYVCGLLFLAPAIRALQGDPAPLPLLTEAELAVDLGANDHRQDYVRSRLTLRNGALPLVEPARPQDSSMMSILAESGALLVRPPHDPARKAGDRVTILGGLI</sequence>
<dbReference type="Gene3D" id="2.40.340.10">
    <property type="entry name" value="MoeA, C-terminal, domain IV"/>
    <property type="match status" value="1"/>
</dbReference>
<organism evidence="8 9">
    <name type="scientific">Lacibacterium aquatile</name>
    <dbReference type="NCBI Taxonomy" id="1168082"/>
    <lineage>
        <taxon>Bacteria</taxon>
        <taxon>Pseudomonadati</taxon>
        <taxon>Pseudomonadota</taxon>
        <taxon>Alphaproteobacteria</taxon>
        <taxon>Rhodospirillales</taxon>
        <taxon>Rhodospirillaceae</taxon>
    </lineage>
</organism>
<comment type="similarity">
    <text evidence="3 6">Belongs to the MoeA family.</text>
</comment>
<dbReference type="RefSeq" id="WP_379873798.1">
    <property type="nucleotide sequence ID" value="NZ_JBHUIP010000001.1"/>
</dbReference>
<dbReference type="SUPFAM" id="SSF63882">
    <property type="entry name" value="MoeA N-terminal region -like"/>
    <property type="match status" value="1"/>
</dbReference>
<dbReference type="Gene3D" id="3.40.980.10">
    <property type="entry name" value="MoaB/Mog-like domain"/>
    <property type="match status" value="1"/>
</dbReference>
<dbReference type="SUPFAM" id="SSF63867">
    <property type="entry name" value="MoeA C-terminal domain-like"/>
    <property type="match status" value="1"/>
</dbReference>
<dbReference type="PROSITE" id="PS01079">
    <property type="entry name" value="MOCF_BIOSYNTHESIS_2"/>
    <property type="match status" value="1"/>
</dbReference>
<dbReference type="SMART" id="SM00852">
    <property type="entry name" value="MoCF_biosynth"/>
    <property type="match status" value="1"/>
</dbReference>
<comment type="catalytic activity">
    <reaction evidence="5">
        <text>adenylyl-molybdopterin + molybdate = Mo-molybdopterin + AMP + H(+)</text>
        <dbReference type="Rhea" id="RHEA:35047"/>
        <dbReference type="ChEBI" id="CHEBI:15378"/>
        <dbReference type="ChEBI" id="CHEBI:36264"/>
        <dbReference type="ChEBI" id="CHEBI:62727"/>
        <dbReference type="ChEBI" id="CHEBI:71302"/>
        <dbReference type="ChEBI" id="CHEBI:456215"/>
        <dbReference type="EC" id="2.10.1.1"/>
    </reaction>
</comment>
<dbReference type="Gene3D" id="3.90.105.10">
    <property type="entry name" value="Molybdopterin biosynthesis moea protein, domain 2"/>
    <property type="match status" value="1"/>
</dbReference>
<evidence type="ECO:0000313" key="8">
    <source>
        <dbReference type="EMBL" id="MFD2261265.1"/>
    </source>
</evidence>
<dbReference type="CDD" id="cd00887">
    <property type="entry name" value="MoeA"/>
    <property type="match status" value="1"/>
</dbReference>
<evidence type="ECO:0000256" key="5">
    <source>
        <dbReference type="ARBA" id="ARBA00047317"/>
    </source>
</evidence>
<dbReference type="SUPFAM" id="SSF53218">
    <property type="entry name" value="Molybdenum cofactor biosynthesis proteins"/>
    <property type="match status" value="1"/>
</dbReference>